<dbReference type="Proteomes" id="UP001642360">
    <property type="component" value="Unassembled WGS sequence"/>
</dbReference>
<name>A0ABC8TU25_9AQUA</name>
<dbReference type="EMBL" id="CAUOFW020005783">
    <property type="protein sequence ID" value="CAK9171552.1"/>
    <property type="molecule type" value="Genomic_DNA"/>
</dbReference>
<feature type="region of interest" description="Disordered" evidence="1">
    <location>
        <begin position="1"/>
        <end position="23"/>
    </location>
</feature>
<keyword evidence="4" id="KW-1185">Reference proteome</keyword>
<dbReference type="PANTHER" id="PTHR36715:SF1">
    <property type="entry name" value="PROTEIN, PUTATIVE-RELATED"/>
    <property type="match status" value="1"/>
</dbReference>
<evidence type="ECO:0000313" key="4">
    <source>
        <dbReference type="Proteomes" id="UP001642360"/>
    </source>
</evidence>
<evidence type="ECO:0000313" key="3">
    <source>
        <dbReference type="EMBL" id="CAK9171552.1"/>
    </source>
</evidence>
<evidence type="ECO:0000256" key="2">
    <source>
        <dbReference type="SAM" id="Phobius"/>
    </source>
</evidence>
<comment type="caution">
    <text evidence="3">The sequence shown here is derived from an EMBL/GenBank/DDBJ whole genome shotgun (WGS) entry which is preliminary data.</text>
</comment>
<keyword evidence="2" id="KW-1133">Transmembrane helix</keyword>
<keyword evidence="2" id="KW-0812">Transmembrane</keyword>
<dbReference type="PANTHER" id="PTHR36715">
    <property type="entry name" value="BNAANNG41370D PROTEIN"/>
    <property type="match status" value="1"/>
</dbReference>
<feature type="region of interest" description="Disordered" evidence="1">
    <location>
        <begin position="164"/>
        <end position="197"/>
    </location>
</feature>
<organism evidence="3 4">
    <name type="scientific">Ilex paraguariensis</name>
    <name type="common">yerba mate</name>
    <dbReference type="NCBI Taxonomy" id="185542"/>
    <lineage>
        <taxon>Eukaryota</taxon>
        <taxon>Viridiplantae</taxon>
        <taxon>Streptophyta</taxon>
        <taxon>Embryophyta</taxon>
        <taxon>Tracheophyta</taxon>
        <taxon>Spermatophyta</taxon>
        <taxon>Magnoliopsida</taxon>
        <taxon>eudicotyledons</taxon>
        <taxon>Gunneridae</taxon>
        <taxon>Pentapetalae</taxon>
        <taxon>asterids</taxon>
        <taxon>campanulids</taxon>
        <taxon>Aquifoliales</taxon>
        <taxon>Aquifoliaceae</taxon>
        <taxon>Ilex</taxon>
    </lineage>
</organism>
<reference evidence="3 4" key="1">
    <citation type="submission" date="2024-02" db="EMBL/GenBank/DDBJ databases">
        <authorList>
            <person name="Vignale AGUSTIN F."/>
            <person name="Sosa J E."/>
            <person name="Modenutti C."/>
        </authorList>
    </citation>
    <scope>NUCLEOTIDE SEQUENCE [LARGE SCALE GENOMIC DNA]</scope>
</reference>
<keyword evidence="2" id="KW-0472">Membrane</keyword>
<protein>
    <submittedName>
        <fullName evidence="3">Uncharacterized protein</fullName>
    </submittedName>
</protein>
<feature type="transmembrane region" description="Helical" evidence="2">
    <location>
        <begin position="117"/>
        <end position="142"/>
    </location>
</feature>
<sequence>MTSDQDQLKRPARNSGDSFGDQQGTQATIQATIAAQFSDVDHPSKPVAQSISATSSSRTILEKFYLGVLSLSLHMEIPEISIIGGFEAGMKYLQNPSLISRFFSLSGIDRVPQVYSFWQLGALILAFVATFTGIINTIKLLIIRVRTVKPLLASFSEPLFQFSDDDENFSDDETASSASFEEEEYESTSSSDDELPVDEDFGVAGSSLYSENQSLGGKFKLRRRFSWSNFAAGKSVVRLWDSLGLGLDFEDSSNGVVSIWDLNNDQKISSFFNRSCQIPAVARSAPAIVVQTQVDSCSNSIIFSAHDTRVGSHTPAIYASWQSPVTEVVSMNSGGVEKVYVRGDVTGVLTVGDLRNVKTPLKNVTESDGDTWWDADAVIVENEFVDDRR</sequence>
<accession>A0ABC8TU25</accession>
<gene>
    <name evidence="3" type="ORF">ILEXP_LOCUS41125</name>
</gene>
<dbReference type="AlphaFoldDB" id="A0ABC8TU25"/>
<proteinExistence type="predicted"/>
<evidence type="ECO:0000256" key="1">
    <source>
        <dbReference type="SAM" id="MobiDB-lite"/>
    </source>
</evidence>